<keyword evidence="2" id="KW-0645">Protease</keyword>
<dbReference type="InterPro" id="IPR003769">
    <property type="entry name" value="ClpS_core"/>
</dbReference>
<dbReference type="InterPro" id="IPR014719">
    <property type="entry name" value="Ribosomal_bL12_C/ClpS-like"/>
</dbReference>
<sequence>MRLRPAPLPFCSLEEQSDGQLAVLDAPRETPAEAWVTIVWDDPVNLMDYVTHVFCEYFGYPRAKSEELMLRVHNEGRAVVSMGNREAMERDVLAMQGYTLWATMERQ</sequence>
<dbReference type="Gene3D" id="3.30.1390.10">
    <property type="match status" value="1"/>
</dbReference>
<keyword evidence="2" id="KW-0378">Hydrolase</keyword>
<evidence type="ECO:0000259" key="1">
    <source>
        <dbReference type="Pfam" id="PF02617"/>
    </source>
</evidence>
<dbReference type="GO" id="GO:0006508">
    <property type="term" value="P:proteolysis"/>
    <property type="evidence" value="ECO:0007669"/>
    <property type="project" value="UniProtKB-KW"/>
</dbReference>
<dbReference type="GO" id="GO:0008233">
    <property type="term" value="F:peptidase activity"/>
    <property type="evidence" value="ECO:0007669"/>
    <property type="project" value="UniProtKB-KW"/>
</dbReference>
<dbReference type="Proteomes" id="UP000678513">
    <property type="component" value="Chromosome"/>
</dbReference>
<dbReference type="SUPFAM" id="SSF54736">
    <property type="entry name" value="ClpS-like"/>
    <property type="match status" value="1"/>
</dbReference>
<evidence type="ECO:0000313" key="2">
    <source>
        <dbReference type="EMBL" id="QUC07298.1"/>
    </source>
</evidence>
<name>A0ABX7Y435_9ACTN</name>
<dbReference type="Pfam" id="PF02617">
    <property type="entry name" value="ClpS"/>
    <property type="match status" value="1"/>
</dbReference>
<dbReference type="NCBIfam" id="NF000668">
    <property type="entry name" value="PRK00033.1-1"/>
    <property type="match status" value="1"/>
</dbReference>
<accession>A0ABX7Y435</accession>
<reference evidence="2 3" key="1">
    <citation type="submission" date="2021-03" db="EMBL/GenBank/DDBJ databases">
        <title>Human Oral Microbial Genomes.</title>
        <authorList>
            <person name="Johnston C.D."/>
            <person name="Chen T."/>
            <person name="Dewhirst F.E."/>
        </authorList>
    </citation>
    <scope>NUCLEOTIDE SEQUENCE [LARGE SCALE GENOMIC DNA]</scope>
    <source>
        <strain evidence="2 3">DSMZ 100122</strain>
    </source>
</reference>
<dbReference type="RefSeq" id="WP_212321675.1">
    <property type="nucleotide sequence ID" value="NZ_AP024463.1"/>
</dbReference>
<organism evidence="2 3">
    <name type="scientific">Arachnia rubra</name>
    <dbReference type="NCBI Taxonomy" id="1547448"/>
    <lineage>
        <taxon>Bacteria</taxon>
        <taxon>Bacillati</taxon>
        <taxon>Actinomycetota</taxon>
        <taxon>Actinomycetes</taxon>
        <taxon>Propionibacteriales</taxon>
        <taxon>Propionibacteriaceae</taxon>
        <taxon>Arachnia</taxon>
    </lineage>
</organism>
<feature type="domain" description="Adaptor protein ClpS core" evidence="1">
    <location>
        <begin position="32"/>
        <end position="97"/>
    </location>
</feature>
<gene>
    <name evidence="2" type="primary">clpS</name>
    <name evidence="2" type="ORF">J5A65_10160</name>
</gene>
<proteinExistence type="predicted"/>
<keyword evidence="3" id="KW-1185">Reference proteome</keyword>
<protein>
    <submittedName>
        <fullName evidence="2">ATP-dependent Clp protease adapter ClpS</fullName>
    </submittedName>
</protein>
<evidence type="ECO:0000313" key="3">
    <source>
        <dbReference type="Proteomes" id="UP000678513"/>
    </source>
</evidence>
<dbReference type="EMBL" id="CP072384">
    <property type="protein sequence ID" value="QUC07298.1"/>
    <property type="molecule type" value="Genomic_DNA"/>
</dbReference>